<dbReference type="RefSeq" id="WP_245896789.1">
    <property type="nucleotide sequence ID" value="NZ_QBKT01000004.1"/>
</dbReference>
<accession>A0A2T6BZA5</accession>
<name>A0A2T6BZA5_9FLAO</name>
<keyword evidence="2" id="KW-1185">Reference proteome</keyword>
<sequence>MKKLGYLLLIFLCVQCQSEEKTEKSSKTVQKEAKTAQKDTISTKITTLTLKEANRLATLPLHCMQEEYPNKLNQTIGNAEDLQSPKALHPAFYGCFDWHSSVHGHWSLVSLLKQFPDLENSEDIRRKLAENISKENIEIEIDYFKGKYNKSFERTYGWAWLLKLAEELHTWNDSLARELEANLQPLTDIIVQGYLDFLPKLNYPIRVGEHTNTAFGLTFAYDYAKTVNNTTLLNLITKRAKDFYLSDENCPISWEPSGFDFLSPCLEEADIIRRVLTKDEFKSWLQAFLPQLADKDFQLAQGKVSDRTDGKLVHLDGVNFSRAWCLYGIANEFPEYAHLKNIANQHVNYSLPSIVDDNYEGTHWLGSFAIYALNTAANVQVD</sequence>
<dbReference type="EMBL" id="QBKT01000004">
    <property type="protein sequence ID" value="PTX61388.1"/>
    <property type="molecule type" value="Genomic_DNA"/>
</dbReference>
<organism evidence="1 2">
    <name type="scientific">Kordia periserrulae</name>
    <dbReference type="NCBI Taxonomy" id="701523"/>
    <lineage>
        <taxon>Bacteria</taxon>
        <taxon>Pseudomonadati</taxon>
        <taxon>Bacteroidota</taxon>
        <taxon>Flavobacteriia</taxon>
        <taxon>Flavobacteriales</taxon>
        <taxon>Flavobacteriaceae</taxon>
        <taxon>Kordia</taxon>
    </lineage>
</organism>
<evidence type="ECO:0000313" key="2">
    <source>
        <dbReference type="Proteomes" id="UP000244090"/>
    </source>
</evidence>
<dbReference type="InterPro" id="IPR021365">
    <property type="entry name" value="DUF2891"/>
</dbReference>
<proteinExistence type="predicted"/>
<protein>
    <recommendedName>
        <fullName evidence="3">DUF2891 family protein</fullName>
    </recommendedName>
</protein>
<evidence type="ECO:0000313" key="1">
    <source>
        <dbReference type="EMBL" id="PTX61388.1"/>
    </source>
</evidence>
<comment type="caution">
    <text evidence="1">The sequence shown here is derived from an EMBL/GenBank/DDBJ whole genome shotgun (WGS) entry which is preliminary data.</text>
</comment>
<dbReference type="AlphaFoldDB" id="A0A2T6BZA5"/>
<dbReference type="Pfam" id="PF11199">
    <property type="entry name" value="DUF2891"/>
    <property type="match status" value="1"/>
</dbReference>
<gene>
    <name evidence="1" type="ORF">C8N46_10431</name>
</gene>
<reference evidence="1 2" key="1">
    <citation type="submission" date="2018-04" db="EMBL/GenBank/DDBJ databases">
        <title>Genomic Encyclopedia of Archaeal and Bacterial Type Strains, Phase II (KMG-II): from individual species to whole genera.</title>
        <authorList>
            <person name="Goeker M."/>
        </authorList>
    </citation>
    <scope>NUCLEOTIDE SEQUENCE [LARGE SCALE GENOMIC DNA]</scope>
    <source>
        <strain evidence="1 2">DSM 25731</strain>
    </source>
</reference>
<dbReference type="Proteomes" id="UP000244090">
    <property type="component" value="Unassembled WGS sequence"/>
</dbReference>
<evidence type="ECO:0008006" key="3">
    <source>
        <dbReference type="Google" id="ProtNLM"/>
    </source>
</evidence>